<evidence type="ECO:0000313" key="2">
    <source>
        <dbReference type="EMBL" id="HIT98464.1"/>
    </source>
</evidence>
<dbReference type="Proteomes" id="UP000824161">
    <property type="component" value="Unassembled WGS sequence"/>
</dbReference>
<gene>
    <name evidence="2" type="ORF">IAC44_06465</name>
</gene>
<evidence type="ECO:0000256" key="1">
    <source>
        <dbReference type="SAM" id="Phobius"/>
    </source>
</evidence>
<comment type="caution">
    <text evidence="2">The sequence shown here is derived from an EMBL/GenBank/DDBJ whole genome shotgun (WGS) entry which is preliminary data.</text>
</comment>
<keyword evidence="1" id="KW-0472">Membrane</keyword>
<organism evidence="2 3">
    <name type="scientific">Candidatus Merdimorpha stercoravium</name>
    <dbReference type="NCBI Taxonomy" id="2840863"/>
    <lineage>
        <taxon>Bacteria</taxon>
        <taxon>Pseudomonadati</taxon>
        <taxon>Bacteroidota</taxon>
        <taxon>Flavobacteriia</taxon>
        <taxon>Flavobacteriales</taxon>
        <taxon>Candidatus Merdimorpha</taxon>
    </lineage>
</organism>
<reference evidence="2" key="1">
    <citation type="submission" date="2020-10" db="EMBL/GenBank/DDBJ databases">
        <authorList>
            <person name="Gilroy R."/>
        </authorList>
    </citation>
    <scope>NUCLEOTIDE SEQUENCE</scope>
    <source>
        <strain evidence="2">1383</strain>
    </source>
</reference>
<proteinExistence type="predicted"/>
<name>A0A9D1KUH7_9FLAO</name>
<feature type="transmembrane region" description="Helical" evidence="1">
    <location>
        <begin position="45"/>
        <end position="67"/>
    </location>
</feature>
<feature type="transmembrane region" description="Helical" evidence="1">
    <location>
        <begin position="79"/>
        <end position="98"/>
    </location>
</feature>
<accession>A0A9D1KUH7</accession>
<dbReference type="EMBL" id="DVLY01000162">
    <property type="protein sequence ID" value="HIT98464.1"/>
    <property type="molecule type" value="Genomic_DNA"/>
</dbReference>
<keyword evidence="1" id="KW-1133">Transmembrane helix</keyword>
<protein>
    <recommendedName>
        <fullName evidence="4">DUF5658 domain-containing protein</fullName>
    </recommendedName>
</protein>
<dbReference type="AlphaFoldDB" id="A0A9D1KUH7"/>
<sequence length="99" mass="11290">MERIYGYINSINVLSSLSLLLLWVNGLSGLDFLSGTIVNNYIALTAVYAPMVLFVLQALALIVFRLLRRPVEYYQRAAALFSFVNLLVYLLFLAYTKYL</sequence>
<reference evidence="2" key="2">
    <citation type="journal article" date="2021" name="PeerJ">
        <title>Extensive microbial diversity within the chicken gut microbiome revealed by metagenomics and culture.</title>
        <authorList>
            <person name="Gilroy R."/>
            <person name="Ravi A."/>
            <person name="Getino M."/>
            <person name="Pursley I."/>
            <person name="Horton D.L."/>
            <person name="Alikhan N.F."/>
            <person name="Baker D."/>
            <person name="Gharbi K."/>
            <person name="Hall N."/>
            <person name="Watson M."/>
            <person name="Adriaenssens E.M."/>
            <person name="Foster-Nyarko E."/>
            <person name="Jarju S."/>
            <person name="Secka A."/>
            <person name="Antonio M."/>
            <person name="Oren A."/>
            <person name="Chaudhuri R.R."/>
            <person name="La Ragione R."/>
            <person name="Hildebrand F."/>
            <person name="Pallen M.J."/>
        </authorList>
    </citation>
    <scope>NUCLEOTIDE SEQUENCE</scope>
    <source>
        <strain evidence="2">1383</strain>
    </source>
</reference>
<evidence type="ECO:0008006" key="4">
    <source>
        <dbReference type="Google" id="ProtNLM"/>
    </source>
</evidence>
<keyword evidence="1" id="KW-0812">Transmembrane</keyword>
<evidence type="ECO:0000313" key="3">
    <source>
        <dbReference type="Proteomes" id="UP000824161"/>
    </source>
</evidence>